<reference evidence="12 13" key="1">
    <citation type="submission" date="2019-07" db="EMBL/GenBank/DDBJ databases">
        <title>Quadrisphaera sp. strain DD2A genome sequencing and assembly.</title>
        <authorList>
            <person name="Kim I."/>
        </authorList>
    </citation>
    <scope>NUCLEOTIDE SEQUENCE [LARGE SCALE GENOMIC DNA]</scope>
    <source>
        <strain evidence="12 13">DD2A</strain>
    </source>
</reference>
<keyword evidence="10" id="KW-1133">Transmembrane helix</keyword>
<sequence>MTARSHADHAHRRDAVAALAWAVVSAGGLLLLLGPVARSEGVQVAPLLTASVVAVAVAQCLLLVLRHRRPLVTLALVSVLQAGLLAVLPADTSLQGAGLLVAAYTAGTLLPGRRLVVAVTASVAVQAVGLAAAAPGPGAALLAAAGAATTTSAAAAVGGWVALRRAHQRSLLAAAAAQVEHQAVLARTAVAEERTRMARELHDVAAHHLSGIVVQAGAAERLVDTDPERAKAALRELREQGRATLRDMRSIVGILRASADASAAGQQDDDGGGAPVPGLAQLPALVESARSAGDSVEARWSGPEVVLPPLADVAVYRTAQEALANARRHAPGARVVLAVTTAADRVRLEVESEVRQGSAAHPGQPGPVSRPGLGLTGMRERADLVRGHLDVGMTGRGTWRVVFEVAVPAVPVAEAHP</sequence>
<keyword evidence="6 12" id="KW-0418">Kinase</keyword>
<evidence type="ECO:0000313" key="13">
    <source>
        <dbReference type="Proteomes" id="UP000321234"/>
    </source>
</evidence>
<dbReference type="Pfam" id="PF07730">
    <property type="entry name" value="HisKA_3"/>
    <property type="match status" value="1"/>
</dbReference>
<feature type="transmembrane region" description="Helical" evidence="10">
    <location>
        <begin position="15"/>
        <end position="37"/>
    </location>
</feature>
<feature type="region of interest" description="Disordered" evidence="9">
    <location>
        <begin position="353"/>
        <end position="373"/>
    </location>
</feature>
<dbReference type="PANTHER" id="PTHR24421">
    <property type="entry name" value="NITRATE/NITRITE SENSOR PROTEIN NARX-RELATED"/>
    <property type="match status" value="1"/>
</dbReference>
<dbReference type="PANTHER" id="PTHR24421:SF10">
    <property type="entry name" value="NITRATE_NITRITE SENSOR PROTEIN NARQ"/>
    <property type="match status" value="1"/>
</dbReference>
<keyword evidence="8" id="KW-0902">Two-component regulatory system</keyword>
<dbReference type="RefSeq" id="WP_147925924.1">
    <property type="nucleotide sequence ID" value="NZ_VKAC01000004.1"/>
</dbReference>
<evidence type="ECO:0000313" key="12">
    <source>
        <dbReference type="EMBL" id="TXR56795.1"/>
    </source>
</evidence>
<feature type="transmembrane region" description="Helical" evidence="10">
    <location>
        <begin position="115"/>
        <end position="134"/>
    </location>
</feature>
<evidence type="ECO:0000256" key="5">
    <source>
        <dbReference type="ARBA" id="ARBA00022741"/>
    </source>
</evidence>
<protein>
    <recommendedName>
        <fullName evidence="2">histidine kinase</fullName>
        <ecNumber evidence="2">2.7.13.3</ecNumber>
    </recommendedName>
</protein>
<keyword evidence="10" id="KW-0812">Transmembrane</keyword>
<dbReference type="GO" id="GO:0005524">
    <property type="term" value="F:ATP binding"/>
    <property type="evidence" value="ECO:0007669"/>
    <property type="project" value="UniProtKB-KW"/>
</dbReference>
<evidence type="ECO:0000256" key="9">
    <source>
        <dbReference type="SAM" id="MobiDB-lite"/>
    </source>
</evidence>
<evidence type="ECO:0000256" key="6">
    <source>
        <dbReference type="ARBA" id="ARBA00022777"/>
    </source>
</evidence>
<dbReference type="Gene3D" id="3.30.565.10">
    <property type="entry name" value="Histidine kinase-like ATPase, C-terminal domain"/>
    <property type="match status" value="1"/>
</dbReference>
<gene>
    <name evidence="12" type="ORF">FMM08_08685</name>
</gene>
<dbReference type="GO" id="GO:0046983">
    <property type="term" value="F:protein dimerization activity"/>
    <property type="evidence" value="ECO:0007669"/>
    <property type="project" value="InterPro"/>
</dbReference>
<proteinExistence type="predicted"/>
<dbReference type="CDD" id="cd16917">
    <property type="entry name" value="HATPase_UhpB-NarQ-NarX-like"/>
    <property type="match status" value="1"/>
</dbReference>
<evidence type="ECO:0000256" key="7">
    <source>
        <dbReference type="ARBA" id="ARBA00022840"/>
    </source>
</evidence>
<evidence type="ECO:0000256" key="3">
    <source>
        <dbReference type="ARBA" id="ARBA00022553"/>
    </source>
</evidence>
<accession>A0A5C8ZFH9</accession>
<dbReference type="GO" id="GO:0000155">
    <property type="term" value="F:phosphorelay sensor kinase activity"/>
    <property type="evidence" value="ECO:0007669"/>
    <property type="project" value="InterPro"/>
</dbReference>
<evidence type="ECO:0000256" key="10">
    <source>
        <dbReference type="SAM" id="Phobius"/>
    </source>
</evidence>
<evidence type="ECO:0000256" key="1">
    <source>
        <dbReference type="ARBA" id="ARBA00000085"/>
    </source>
</evidence>
<comment type="catalytic activity">
    <reaction evidence="1">
        <text>ATP + protein L-histidine = ADP + protein N-phospho-L-histidine.</text>
        <dbReference type="EC" id="2.7.13.3"/>
    </reaction>
</comment>
<dbReference type="GO" id="GO:0016020">
    <property type="term" value="C:membrane"/>
    <property type="evidence" value="ECO:0007669"/>
    <property type="project" value="InterPro"/>
</dbReference>
<dbReference type="InterPro" id="IPR036890">
    <property type="entry name" value="HATPase_C_sf"/>
</dbReference>
<dbReference type="InterPro" id="IPR011712">
    <property type="entry name" value="Sig_transdc_His_kin_sub3_dim/P"/>
</dbReference>
<keyword evidence="10" id="KW-0472">Membrane</keyword>
<dbReference type="AlphaFoldDB" id="A0A5C8ZFH9"/>
<dbReference type="Proteomes" id="UP000321234">
    <property type="component" value="Unassembled WGS sequence"/>
</dbReference>
<evidence type="ECO:0000259" key="11">
    <source>
        <dbReference type="Pfam" id="PF07730"/>
    </source>
</evidence>
<keyword evidence="3" id="KW-0597">Phosphoprotein</keyword>
<name>A0A5C8ZFH9_9ACTN</name>
<keyword evidence="7" id="KW-0067">ATP-binding</keyword>
<dbReference type="InterPro" id="IPR050482">
    <property type="entry name" value="Sensor_HK_TwoCompSys"/>
</dbReference>
<dbReference type="EMBL" id="VKAC01000004">
    <property type="protein sequence ID" value="TXR56795.1"/>
    <property type="molecule type" value="Genomic_DNA"/>
</dbReference>
<comment type="caution">
    <text evidence="12">The sequence shown here is derived from an EMBL/GenBank/DDBJ whole genome shotgun (WGS) entry which is preliminary data.</text>
</comment>
<evidence type="ECO:0000256" key="8">
    <source>
        <dbReference type="ARBA" id="ARBA00023012"/>
    </source>
</evidence>
<evidence type="ECO:0000256" key="4">
    <source>
        <dbReference type="ARBA" id="ARBA00022679"/>
    </source>
</evidence>
<keyword evidence="5" id="KW-0547">Nucleotide-binding</keyword>
<dbReference type="EC" id="2.7.13.3" evidence="2"/>
<keyword evidence="13" id="KW-1185">Reference proteome</keyword>
<organism evidence="12 13">
    <name type="scientific">Quadrisphaera setariae</name>
    <dbReference type="NCBI Taxonomy" id="2593304"/>
    <lineage>
        <taxon>Bacteria</taxon>
        <taxon>Bacillati</taxon>
        <taxon>Actinomycetota</taxon>
        <taxon>Actinomycetes</taxon>
        <taxon>Kineosporiales</taxon>
        <taxon>Kineosporiaceae</taxon>
        <taxon>Quadrisphaera</taxon>
    </lineage>
</organism>
<dbReference type="OrthoDB" id="227596at2"/>
<evidence type="ECO:0000256" key="2">
    <source>
        <dbReference type="ARBA" id="ARBA00012438"/>
    </source>
</evidence>
<keyword evidence="4" id="KW-0808">Transferase</keyword>
<feature type="transmembrane region" description="Helical" evidence="10">
    <location>
        <begin position="140"/>
        <end position="163"/>
    </location>
</feature>
<dbReference type="Gene3D" id="1.20.5.1930">
    <property type="match status" value="1"/>
</dbReference>
<dbReference type="SUPFAM" id="SSF55874">
    <property type="entry name" value="ATPase domain of HSP90 chaperone/DNA topoisomerase II/histidine kinase"/>
    <property type="match status" value="1"/>
</dbReference>
<feature type="domain" description="Signal transduction histidine kinase subgroup 3 dimerisation and phosphoacceptor" evidence="11">
    <location>
        <begin position="193"/>
        <end position="258"/>
    </location>
</feature>
<feature type="transmembrane region" description="Helical" evidence="10">
    <location>
        <begin position="43"/>
        <end position="64"/>
    </location>
</feature>